<dbReference type="Proteomes" id="UP000814128">
    <property type="component" value="Unassembled WGS sequence"/>
</dbReference>
<proteinExistence type="predicted"/>
<accession>A0ACB8QMH7</accession>
<protein>
    <submittedName>
        <fullName evidence="1">Uncharacterized protein</fullName>
    </submittedName>
</protein>
<keyword evidence="2" id="KW-1185">Reference proteome</keyword>
<evidence type="ECO:0000313" key="1">
    <source>
        <dbReference type="EMBL" id="KAI0032845.1"/>
    </source>
</evidence>
<comment type="caution">
    <text evidence="1">The sequence shown here is derived from an EMBL/GenBank/DDBJ whole genome shotgun (WGS) entry which is preliminary data.</text>
</comment>
<organism evidence="1 2">
    <name type="scientific">Vararia minispora EC-137</name>
    <dbReference type="NCBI Taxonomy" id="1314806"/>
    <lineage>
        <taxon>Eukaryota</taxon>
        <taxon>Fungi</taxon>
        <taxon>Dikarya</taxon>
        <taxon>Basidiomycota</taxon>
        <taxon>Agaricomycotina</taxon>
        <taxon>Agaricomycetes</taxon>
        <taxon>Russulales</taxon>
        <taxon>Lachnocladiaceae</taxon>
        <taxon>Vararia</taxon>
    </lineage>
</organism>
<gene>
    <name evidence="1" type="ORF">K488DRAFT_48993</name>
</gene>
<dbReference type="EMBL" id="MU273534">
    <property type="protein sequence ID" value="KAI0032845.1"/>
    <property type="molecule type" value="Genomic_DNA"/>
</dbReference>
<evidence type="ECO:0000313" key="2">
    <source>
        <dbReference type="Proteomes" id="UP000814128"/>
    </source>
</evidence>
<reference evidence="1" key="2">
    <citation type="journal article" date="2022" name="New Phytol.">
        <title>Evolutionary transition to the ectomycorrhizal habit in the genomes of a hyperdiverse lineage of mushroom-forming fungi.</title>
        <authorList>
            <person name="Looney B."/>
            <person name="Miyauchi S."/>
            <person name="Morin E."/>
            <person name="Drula E."/>
            <person name="Courty P.E."/>
            <person name="Kohler A."/>
            <person name="Kuo A."/>
            <person name="LaButti K."/>
            <person name="Pangilinan J."/>
            <person name="Lipzen A."/>
            <person name="Riley R."/>
            <person name="Andreopoulos W."/>
            <person name="He G."/>
            <person name="Johnson J."/>
            <person name="Nolan M."/>
            <person name="Tritt A."/>
            <person name="Barry K.W."/>
            <person name="Grigoriev I.V."/>
            <person name="Nagy L.G."/>
            <person name="Hibbett D."/>
            <person name="Henrissat B."/>
            <person name="Matheny P.B."/>
            <person name="Labbe J."/>
            <person name="Martin F.M."/>
        </authorList>
    </citation>
    <scope>NUCLEOTIDE SEQUENCE</scope>
    <source>
        <strain evidence="1">EC-137</strain>
    </source>
</reference>
<reference evidence="1" key="1">
    <citation type="submission" date="2021-02" db="EMBL/GenBank/DDBJ databases">
        <authorList>
            <consortium name="DOE Joint Genome Institute"/>
            <person name="Ahrendt S."/>
            <person name="Looney B.P."/>
            <person name="Miyauchi S."/>
            <person name="Morin E."/>
            <person name="Drula E."/>
            <person name="Courty P.E."/>
            <person name="Chicoki N."/>
            <person name="Fauchery L."/>
            <person name="Kohler A."/>
            <person name="Kuo A."/>
            <person name="Labutti K."/>
            <person name="Pangilinan J."/>
            <person name="Lipzen A."/>
            <person name="Riley R."/>
            <person name="Andreopoulos W."/>
            <person name="He G."/>
            <person name="Johnson J."/>
            <person name="Barry K.W."/>
            <person name="Grigoriev I.V."/>
            <person name="Nagy L."/>
            <person name="Hibbett D."/>
            <person name="Henrissat B."/>
            <person name="Matheny P.B."/>
            <person name="Labbe J."/>
            <person name="Martin F."/>
        </authorList>
    </citation>
    <scope>NUCLEOTIDE SEQUENCE</scope>
    <source>
        <strain evidence="1">EC-137</strain>
    </source>
</reference>
<sequence length="153" mass="16589">MSQPQAINPRHPLSVVFLLHIFLEAPVAVQGWWSPMSMPFLGLNNTTLVVLKLYSVMSLATCLAALLCNGLPEFMAGKRALGLALGLYHTTLSTILFQAPRIIPHTFGPLAESYKLTPEVAWGIGHGVVGLGFAIWWQLTVGYMAMIAGNASR</sequence>
<name>A0ACB8QMH7_9AGAM</name>